<feature type="domain" description="G5" evidence="3">
    <location>
        <begin position="105"/>
        <end position="187"/>
    </location>
</feature>
<dbReference type="EMBL" id="CP032514">
    <property type="protein sequence ID" value="AYD90438.1"/>
    <property type="molecule type" value="Genomic_DNA"/>
</dbReference>
<accession>A0ABN5PRP2</accession>
<gene>
    <name evidence="4" type="ORF">D5R93_11270</name>
</gene>
<protein>
    <recommendedName>
        <fullName evidence="3">G5 domain-containing protein</fullName>
    </recommendedName>
</protein>
<proteinExistence type="predicted"/>
<dbReference type="Proteomes" id="UP000273001">
    <property type="component" value="Chromosome"/>
</dbReference>
<dbReference type="PROSITE" id="PS51109">
    <property type="entry name" value="G5"/>
    <property type="match status" value="1"/>
</dbReference>
<dbReference type="RefSeq" id="WP_120205312.1">
    <property type="nucleotide sequence ID" value="NZ_CP032514.1"/>
</dbReference>
<sequence length="325" mass="32939">MGRHCQTSSLNTTLVELGALASRGLTPDSGRGRRRAEGPASTPFAPMLFRAGGVAAALSIAVSGGAYAAVSSQGEEGTSSDGAFGALGAEAPTPAEQGGGQATVVEGSGAEVSTVTEEATEAHGTVEQETGDLPEGERRVVTEGADGVVRTVYQVTTVDGEEVSRQAVSSVVVSEKVDEVVQVGTGAQQPAEPADSAADSSSSDSSSNGDGEAGDVQVAAGAGTDPASAQAVAKSMMAGYGWDDAEFSCLVSLWNRESSWNYQAQNPSSGAYGIPQALPGSKMAETGSDWQTNPVTQITWGLGYISGRYGTPCSAWAHSESVGWY</sequence>
<feature type="compositionally biased region" description="Low complexity" evidence="2">
    <location>
        <begin position="194"/>
        <end position="207"/>
    </location>
</feature>
<keyword evidence="5" id="KW-1185">Reference proteome</keyword>
<name>A0ABN5PRP2_9ACTO</name>
<evidence type="ECO:0000313" key="4">
    <source>
        <dbReference type="EMBL" id="AYD90438.1"/>
    </source>
</evidence>
<dbReference type="SMART" id="SM01208">
    <property type="entry name" value="G5"/>
    <property type="match status" value="1"/>
</dbReference>
<keyword evidence="1" id="KW-0732">Signal</keyword>
<organism evidence="4 5">
    <name type="scientific">Actinomyces lilanjuaniae</name>
    <dbReference type="NCBI Taxonomy" id="2321394"/>
    <lineage>
        <taxon>Bacteria</taxon>
        <taxon>Bacillati</taxon>
        <taxon>Actinomycetota</taxon>
        <taxon>Actinomycetes</taxon>
        <taxon>Actinomycetales</taxon>
        <taxon>Actinomycetaceae</taxon>
        <taxon>Actinomyces</taxon>
    </lineage>
</organism>
<feature type="region of interest" description="Disordered" evidence="2">
    <location>
        <begin position="185"/>
        <end position="218"/>
    </location>
</feature>
<reference evidence="4 5" key="1">
    <citation type="submission" date="2018-09" db="EMBL/GenBank/DDBJ databases">
        <authorList>
            <person name="Li J."/>
        </authorList>
    </citation>
    <scope>NUCLEOTIDE SEQUENCE [LARGE SCALE GENOMIC DNA]</scope>
    <source>
        <strain evidence="4 5">2129</strain>
    </source>
</reference>
<dbReference type="InterPro" id="IPR011098">
    <property type="entry name" value="G5_dom"/>
</dbReference>
<dbReference type="Pfam" id="PF07501">
    <property type="entry name" value="G5"/>
    <property type="match status" value="1"/>
</dbReference>
<dbReference type="SUPFAM" id="SSF53955">
    <property type="entry name" value="Lysozyme-like"/>
    <property type="match status" value="1"/>
</dbReference>
<dbReference type="Gene3D" id="2.20.230.10">
    <property type="entry name" value="Resuscitation-promoting factor rpfb"/>
    <property type="match status" value="1"/>
</dbReference>
<evidence type="ECO:0000259" key="3">
    <source>
        <dbReference type="PROSITE" id="PS51109"/>
    </source>
</evidence>
<feature type="region of interest" description="Disordered" evidence="2">
    <location>
        <begin position="21"/>
        <end position="44"/>
    </location>
</feature>
<evidence type="ECO:0000313" key="5">
    <source>
        <dbReference type="Proteomes" id="UP000273001"/>
    </source>
</evidence>
<evidence type="ECO:0000256" key="1">
    <source>
        <dbReference type="ARBA" id="ARBA00022729"/>
    </source>
</evidence>
<dbReference type="Gene3D" id="1.10.530.10">
    <property type="match status" value="1"/>
</dbReference>
<evidence type="ECO:0000256" key="2">
    <source>
        <dbReference type="SAM" id="MobiDB-lite"/>
    </source>
</evidence>
<dbReference type="InterPro" id="IPR023346">
    <property type="entry name" value="Lysozyme-like_dom_sf"/>
</dbReference>
<feature type="region of interest" description="Disordered" evidence="2">
    <location>
        <begin position="72"/>
        <end position="142"/>
    </location>
</feature>